<dbReference type="OrthoDB" id="10072614at2759"/>
<evidence type="ECO:0000256" key="3">
    <source>
        <dbReference type="ARBA" id="ARBA00006793"/>
    </source>
</evidence>
<keyword evidence="14" id="KW-1185">Reference proteome</keyword>
<protein>
    <recommendedName>
        <fullName evidence="12">Rad50/SbcC-type AAA domain-containing protein</fullName>
    </recommendedName>
</protein>
<dbReference type="GO" id="GO:0000724">
    <property type="term" value="P:double-strand break repair via homologous recombination"/>
    <property type="evidence" value="ECO:0007669"/>
    <property type="project" value="TreeGrafter"/>
</dbReference>
<reference evidence="13 14" key="1">
    <citation type="submission" date="2020-12" db="EMBL/GenBank/DDBJ databases">
        <title>Metabolic potential, ecology and presence of endohyphal bacteria is reflected in genomic diversity of Mucoromycotina.</title>
        <authorList>
            <person name="Muszewska A."/>
            <person name="Okrasinska A."/>
            <person name="Steczkiewicz K."/>
            <person name="Drgas O."/>
            <person name="Orlowska M."/>
            <person name="Perlinska-Lenart U."/>
            <person name="Aleksandrzak-Piekarczyk T."/>
            <person name="Szatraj K."/>
            <person name="Zielenkiewicz U."/>
            <person name="Pilsyk S."/>
            <person name="Malc E."/>
            <person name="Mieczkowski P."/>
            <person name="Kruszewska J.S."/>
            <person name="Biernat P."/>
            <person name="Pawlowska J."/>
        </authorList>
    </citation>
    <scope>NUCLEOTIDE SEQUENCE [LARGE SCALE GENOMIC DNA]</scope>
    <source>
        <strain evidence="13 14">CBS 142.35</strain>
    </source>
</reference>
<evidence type="ECO:0000256" key="7">
    <source>
        <dbReference type="ARBA" id="ARBA00022840"/>
    </source>
</evidence>
<evidence type="ECO:0000256" key="11">
    <source>
        <dbReference type="ARBA" id="ARBA00023242"/>
    </source>
</evidence>
<evidence type="ECO:0000256" key="6">
    <source>
        <dbReference type="ARBA" id="ARBA00022763"/>
    </source>
</evidence>
<feature type="non-terminal residue" evidence="13">
    <location>
        <position position="1"/>
    </location>
</feature>
<dbReference type="Pfam" id="PF13476">
    <property type="entry name" value="AAA_23"/>
    <property type="match status" value="1"/>
</dbReference>
<dbReference type="InterPro" id="IPR027417">
    <property type="entry name" value="P-loop_NTPase"/>
</dbReference>
<dbReference type="AlphaFoldDB" id="A0A8H7RYS1"/>
<evidence type="ECO:0000256" key="8">
    <source>
        <dbReference type="ARBA" id="ARBA00023054"/>
    </source>
</evidence>
<dbReference type="GO" id="GO:0005634">
    <property type="term" value="C:nucleus"/>
    <property type="evidence" value="ECO:0007669"/>
    <property type="project" value="UniProtKB-SubCell"/>
</dbReference>
<comment type="subcellular location">
    <subcellularLocation>
        <location evidence="2">Chromosome</location>
    </subcellularLocation>
    <subcellularLocation>
        <location evidence="1">Nucleus</location>
    </subcellularLocation>
</comment>
<evidence type="ECO:0000259" key="12">
    <source>
        <dbReference type="Pfam" id="PF13476"/>
    </source>
</evidence>
<evidence type="ECO:0000256" key="9">
    <source>
        <dbReference type="ARBA" id="ARBA00023172"/>
    </source>
</evidence>
<comment type="similarity">
    <text evidence="3">Belongs to the SMC family. SMC6 subfamily.</text>
</comment>
<keyword evidence="6" id="KW-0227">DNA damage</keyword>
<keyword evidence="9" id="KW-0233">DNA recombination</keyword>
<evidence type="ECO:0000313" key="13">
    <source>
        <dbReference type="EMBL" id="KAG2218652.1"/>
    </source>
</evidence>
<keyword evidence="10" id="KW-0234">DNA repair</keyword>
<keyword evidence="7" id="KW-0067">ATP-binding</keyword>
<evidence type="ECO:0000313" key="14">
    <source>
        <dbReference type="Proteomes" id="UP000646827"/>
    </source>
</evidence>
<dbReference type="GO" id="GO:0030915">
    <property type="term" value="C:Smc5-Smc6 complex"/>
    <property type="evidence" value="ECO:0007669"/>
    <property type="project" value="TreeGrafter"/>
</dbReference>
<feature type="domain" description="Rad50/SbcC-type AAA" evidence="12">
    <location>
        <begin position="1"/>
        <end position="144"/>
    </location>
</feature>
<dbReference type="SUPFAM" id="SSF52540">
    <property type="entry name" value="P-loop containing nucleoside triphosphate hydrolases"/>
    <property type="match status" value="1"/>
</dbReference>
<sequence length="159" mass="17426">MCHQYLKIDLGPKVNFVIGHNGSGKSAILSAITVALGAKANATNRGRNLSALIREGANAALVTVHITNKGPDAYRHDVYGDKIIVERKILKDGVGNYHIRSSSGKIISTKREELTAILDHMVIQVDNQLVILTQDMAREFLNSSSPNEKYKVIILISYT</sequence>
<dbReference type="EMBL" id="JAEPRB010000218">
    <property type="protein sequence ID" value="KAG2218652.1"/>
    <property type="molecule type" value="Genomic_DNA"/>
</dbReference>
<evidence type="ECO:0000256" key="4">
    <source>
        <dbReference type="ARBA" id="ARBA00022454"/>
    </source>
</evidence>
<organism evidence="13 14">
    <name type="scientific">Circinella minor</name>
    <dbReference type="NCBI Taxonomy" id="1195481"/>
    <lineage>
        <taxon>Eukaryota</taxon>
        <taxon>Fungi</taxon>
        <taxon>Fungi incertae sedis</taxon>
        <taxon>Mucoromycota</taxon>
        <taxon>Mucoromycotina</taxon>
        <taxon>Mucoromycetes</taxon>
        <taxon>Mucorales</taxon>
        <taxon>Lichtheimiaceae</taxon>
        <taxon>Circinella</taxon>
    </lineage>
</organism>
<dbReference type="GO" id="GO:0003697">
    <property type="term" value="F:single-stranded DNA binding"/>
    <property type="evidence" value="ECO:0007669"/>
    <property type="project" value="TreeGrafter"/>
</dbReference>
<evidence type="ECO:0000256" key="5">
    <source>
        <dbReference type="ARBA" id="ARBA00022741"/>
    </source>
</evidence>
<dbReference type="GO" id="GO:0003684">
    <property type="term" value="F:damaged DNA binding"/>
    <property type="evidence" value="ECO:0007669"/>
    <property type="project" value="TreeGrafter"/>
</dbReference>
<dbReference type="PANTHER" id="PTHR19306">
    <property type="entry name" value="STRUCTURAL MAINTENANCE OF CHROMOSOMES 5,6 SMC5, SMC6"/>
    <property type="match status" value="1"/>
</dbReference>
<dbReference type="GO" id="GO:0016887">
    <property type="term" value="F:ATP hydrolysis activity"/>
    <property type="evidence" value="ECO:0007669"/>
    <property type="project" value="InterPro"/>
</dbReference>
<gene>
    <name evidence="13" type="ORF">INT45_000825</name>
</gene>
<dbReference type="Proteomes" id="UP000646827">
    <property type="component" value="Unassembled WGS sequence"/>
</dbReference>
<dbReference type="GO" id="GO:0035861">
    <property type="term" value="C:site of double-strand break"/>
    <property type="evidence" value="ECO:0007669"/>
    <property type="project" value="TreeGrafter"/>
</dbReference>
<comment type="caution">
    <text evidence="13">The sequence shown here is derived from an EMBL/GenBank/DDBJ whole genome shotgun (WGS) entry which is preliminary data.</text>
</comment>
<proteinExistence type="inferred from homology"/>
<dbReference type="Gene3D" id="3.40.50.300">
    <property type="entry name" value="P-loop containing nucleotide triphosphate hydrolases"/>
    <property type="match status" value="1"/>
</dbReference>
<dbReference type="GO" id="GO:0005524">
    <property type="term" value="F:ATP binding"/>
    <property type="evidence" value="ECO:0007669"/>
    <property type="project" value="UniProtKB-KW"/>
</dbReference>
<dbReference type="PANTHER" id="PTHR19306:SF6">
    <property type="entry name" value="STRUCTURAL MAINTENANCE OF CHROMOSOMES PROTEIN 6"/>
    <property type="match status" value="1"/>
</dbReference>
<evidence type="ECO:0000256" key="10">
    <source>
        <dbReference type="ARBA" id="ARBA00023204"/>
    </source>
</evidence>
<dbReference type="InterPro" id="IPR038729">
    <property type="entry name" value="Rad50/SbcC_AAA"/>
</dbReference>
<name>A0A8H7RYS1_9FUNG</name>
<evidence type="ECO:0000256" key="2">
    <source>
        <dbReference type="ARBA" id="ARBA00004286"/>
    </source>
</evidence>
<accession>A0A8H7RYS1</accession>
<keyword evidence="11" id="KW-0539">Nucleus</keyword>
<keyword evidence="5" id="KW-0547">Nucleotide-binding</keyword>
<evidence type="ECO:0000256" key="1">
    <source>
        <dbReference type="ARBA" id="ARBA00004123"/>
    </source>
</evidence>
<keyword evidence="8" id="KW-0175">Coiled coil</keyword>
<keyword evidence="4" id="KW-0158">Chromosome</keyword>